<reference evidence="1" key="1">
    <citation type="journal article" date="2014" name="Front. Microbiol.">
        <title>High frequency of phylogenetically diverse reductive dehalogenase-homologous genes in deep subseafloor sedimentary metagenomes.</title>
        <authorList>
            <person name="Kawai M."/>
            <person name="Futagami T."/>
            <person name="Toyoda A."/>
            <person name="Takaki Y."/>
            <person name="Nishi S."/>
            <person name="Hori S."/>
            <person name="Arai W."/>
            <person name="Tsubouchi T."/>
            <person name="Morono Y."/>
            <person name="Uchiyama I."/>
            <person name="Ito T."/>
            <person name="Fujiyama A."/>
            <person name="Inagaki F."/>
            <person name="Takami H."/>
        </authorList>
    </citation>
    <scope>NUCLEOTIDE SEQUENCE</scope>
    <source>
        <strain evidence="1">Expedition CK06-06</strain>
    </source>
</reference>
<evidence type="ECO:0000313" key="1">
    <source>
        <dbReference type="EMBL" id="GAG58633.1"/>
    </source>
</evidence>
<protein>
    <submittedName>
        <fullName evidence="1">Uncharacterized protein</fullName>
    </submittedName>
</protein>
<dbReference type="AlphaFoldDB" id="X0ZE78"/>
<sequence length="101" mass="12322">MKLSEKQMAFSHKVGIFLLWIYTHPGWTVTIGEVLRPQRLQNIYYKEGKNKDFILKAYQEASYRFESLQRWKIYYKQREVSSVGRILGEVFRWQMGRKIWN</sequence>
<organism evidence="1">
    <name type="scientific">marine sediment metagenome</name>
    <dbReference type="NCBI Taxonomy" id="412755"/>
    <lineage>
        <taxon>unclassified sequences</taxon>
        <taxon>metagenomes</taxon>
        <taxon>ecological metagenomes</taxon>
    </lineage>
</organism>
<gene>
    <name evidence="1" type="ORF">S01H4_19742</name>
</gene>
<dbReference type="EMBL" id="BART01008825">
    <property type="protein sequence ID" value="GAG58633.1"/>
    <property type="molecule type" value="Genomic_DNA"/>
</dbReference>
<name>X0ZE78_9ZZZZ</name>
<proteinExistence type="predicted"/>
<comment type="caution">
    <text evidence="1">The sequence shown here is derived from an EMBL/GenBank/DDBJ whole genome shotgun (WGS) entry which is preliminary data.</text>
</comment>
<accession>X0ZE78</accession>